<protein>
    <submittedName>
        <fullName evidence="2">Uncharacterized protein</fullName>
    </submittedName>
</protein>
<proteinExistence type="predicted"/>
<comment type="caution">
    <text evidence="2">The sequence shown here is derived from an EMBL/GenBank/DDBJ whole genome shotgun (WGS) entry which is preliminary data.</text>
</comment>
<evidence type="ECO:0000313" key="3">
    <source>
        <dbReference type="Proteomes" id="UP000664132"/>
    </source>
</evidence>
<organism evidence="2 3">
    <name type="scientific">Cadophora malorum</name>
    <dbReference type="NCBI Taxonomy" id="108018"/>
    <lineage>
        <taxon>Eukaryota</taxon>
        <taxon>Fungi</taxon>
        <taxon>Dikarya</taxon>
        <taxon>Ascomycota</taxon>
        <taxon>Pezizomycotina</taxon>
        <taxon>Leotiomycetes</taxon>
        <taxon>Helotiales</taxon>
        <taxon>Ploettnerulaceae</taxon>
        <taxon>Cadophora</taxon>
    </lineage>
</organism>
<dbReference type="EMBL" id="JAFJYH010000002">
    <property type="protein sequence ID" value="KAG4426546.1"/>
    <property type="molecule type" value="Genomic_DNA"/>
</dbReference>
<dbReference type="Proteomes" id="UP000664132">
    <property type="component" value="Unassembled WGS sequence"/>
</dbReference>
<sequence>MAASAATATPQQGEDIKQSTSVSTKTHSQPSSSASTQEPQIALDNGWAEGSNGVIVPEIDGYDRKGSFPIFKLSKEIRSMIFCLLLEPFYEYDHEAKTMVIHVTVGKDINHMDLRELGLENMYLGGFGTYITDDFLWTFNDSYPESDISSPVKYEQERKQFYIQKICRAQNSVVNSHRRGTYKVSFDPRKMATGPSWPAKDWLYLDWVRNAANTSCHFRHEMGELFWARISIQLLDIFDLQIITEILADRPAIHRGIKSVELCISCLGLTHASEALPSWCNAIAGKLELDNLKVVVSLREDELLPIIEDEGRASGLSATKKIPVRRAFDLILYMYDDEWDLDHTLSEKYLPSVRQIMSPSSLRAEPYTEMEEYLKSRAE</sequence>
<evidence type="ECO:0000256" key="1">
    <source>
        <dbReference type="SAM" id="MobiDB-lite"/>
    </source>
</evidence>
<evidence type="ECO:0000313" key="2">
    <source>
        <dbReference type="EMBL" id="KAG4426546.1"/>
    </source>
</evidence>
<reference evidence="2" key="1">
    <citation type="submission" date="2021-02" db="EMBL/GenBank/DDBJ databases">
        <title>Genome sequence Cadophora malorum strain M34.</title>
        <authorList>
            <person name="Stefanovic E."/>
            <person name="Vu D."/>
            <person name="Scully C."/>
            <person name="Dijksterhuis J."/>
            <person name="Roader J."/>
            <person name="Houbraken J."/>
        </authorList>
    </citation>
    <scope>NUCLEOTIDE SEQUENCE</scope>
    <source>
        <strain evidence="2">M34</strain>
    </source>
</reference>
<gene>
    <name evidence="2" type="ORF">IFR04_000428</name>
</gene>
<dbReference type="AlphaFoldDB" id="A0A8H8BWG4"/>
<keyword evidence="3" id="KW-1185">Reference proteome</keyword>
<dbReference type="OrthoDB" id="3563424at2759"/>
<name>A0A8H8BWG4_9HELO</name>
<accession>A0A8H8BWG4</accession>
<feature type="region of interest" description="Disordered" evidence="1">
    <location>
        <begin position="1"/>
        <end position="39"/>
    </location>
</feature>